<dbReference type="InterPro" id="IPR014284">
    <property type="entry name" value="RNA_pol_sigma-70_dom"/>
</dbReference>
<dbReference type="EMBL" id="JACMYC010000015">
    <property type="protein sequence ID" value="MBC2962037.1"/>
    <property type="molecule type" value="Genomic_DNA"/>
</dbReference>
<proteinExistence type="predicted"/>
<evidence type="ECO:0000256" key="5">
    <source>
        <dbReference type="SAM" id="MobiDB-lite"/>
    </source>
</evidence>
<dbReference type="InterPro" id="IPR000943">
    <property type="entry name" value="RNA_pol_sigma70"/>
</dbReference>
<keyword evidence="10" id="KW-1185">Reference proteome</keyword>
<dbReference type="PANTHER" id="PTHR30385">
    <property type="entry name" value="SIGMA FACTOR F FLAGELLAR"/>
    <property type="match status" value="1"/>
</dbReference>
<evidence type="ECO:0000259" key="6">
    <source>
        <dbReference type="Pfam" id="PF04539"/>
    </source>
</evidence>
<dbReference type="Pfam" id="PF04542">
    <property type="entry name" value="Sigma70_r2"/>
    <property type="match status" value="1"/>
</dbReference>
<comment type="caution">
    <text evidence="9">The sequence shown here is derived from an EMBL/GenBank/DDBJ whole genome shotgun (WGS) entry which is preliminary data.</text>
</comment>
<dbReference type="CDD" id="cd06171">
    <property type="entry name" value="Sigma70_r4"/>
    <property type="match status" value="1"/>
</dbReference>
<keyword evidence="2" id="KW-0731">Sigma factor</keyword>
<protein>
    <submittedName>
        <fullName evidence="9">Sigma-70 family RNA polymerase sigma factor</fullName>
    </submittedName>
</protein>
<dbReference type="SUPFAM" id="SSF88946">
    <property type="entry name" value="Sigma2 domain of RNA polymerase sigma factors"/>
    <property type="match status" value="1"/>
</dbReference>
<feature type="domain" description="RNA polymerase sigma-70 region 4" evidence="8">
    <location>
        <begin position="216"/>
        <end position="261"/>
    </location>
</feature>
<feature type="region of interest" description="Disordered" evidence="5">
    <location>
        <begin position="1"/>
        <end position="20"/>
    </location>
</feature>
<evidence type="ECO:0000256" key="2">
    <source>
        <dbReference type="ARBA" id="ARBA00023082"/>
    </source>
</evidence>
<evidence type="ECO:0000256" key="4">
    <source>
        <dbReference type="ARBA" id="ARBA00023163"/>
    </source>
</evidence>
<name>A0ABR6UC77_9ACTN</name>
<dbReference type="Pfam" id="PF04545">
    <property type="entry name" value="Sigma70_r4"/>
    <property type="match status" value="1"/>
</dbReference>
<keyword evidence="1" id="KW-0805">Transcription regulation</keyword>
<accession>A0ABR6UC77</accession>
<keyword evidence="4" id="KW-0804">Transcription</keyword>
<dbReference type="Gene3D" id="1.20.140.160">
    <property type="match status" value="1"/>
</dbReference>
<dbReference type="Proteomes" id="UP000604001">
    <property type="component" value="Unassembled WGS sequence"/>
</dbReference>
<feature type="domain" description="RNA polymerase sigma-70 region 3" evidence="6">
    <location>
        <begin position="128"/>
        <end position="200"/>
    </location>
</feature>
<dbReference type="InterPro" id="IPR013324">
    <property type="entry name" value="RNA_pol_sigma_r3/r4-like"/>
</dbReference>
<feature type="domain" description="RNA polymerase sigma-70 region 2" evidence="7">
    <location>
        <begin position="51"/>
        <end position="115"/>
    </location>
</feature>
<organism evidence="9 10">
    <name type="scientific">Nocardioides deserti</name>
    <dbReference type="NCBI Taxonomy" id="1588644"/>
    <lineage>
        <taxon>Bacteria</taxon>
        <taxon>Bacillati</taxon>
        <taxon>Actinomycetota</taxon>
        <taxon>Actinomycetes</taxon>
        <taxon>Propionibacteriales</taxon>
        <taxon>Nocardioidaceae</taxon>
        <taxon>Nocardioides</taxon>
    </lineage>
</organism>
<evidence type="ECO:0000256" key="1">
    <source>
        <dbReference type="ARBA" id="ARBA00023015"/>
    </source>
</evidence>
<dbReference type="PANTHER" id="PTHR30385:SF4">
    <property type="entry name" value="RNA POLYMERASE SIGMA-E FACTOR"/>
    <property type="match status" value="1"/>
</dbReference>
<dbReference type="Pfam" id="PF04539">
    <property type="entry name" value="Sigma70_r3"/>
    <property type="match status" value="1"/>
</dbReference>
<reference evidence="9 10" key="1">
    <citation type="submission" date="2020-08" db="EMBL/GenBank/DDBJ databases">
        <title>novel species in genus Nocardioides.</title>
        <authorList>
            <person name="Zhang G."/>
        </authorList>
    </citation>
    <scope>NUCLEOTIDE SEQUENCE [LARGE SCALE GENOMIC DNA]</scope>
    <source>
        <strain evidence="9 10">SC8A-24</strain>
    </source>
</reference>
<dbReference type="Gene3D" id="1.20.120.1810">
    <property type="match status" value="1"/>
</dbReference>
<dbReference type="InterPro" id="IPR007624">
    <property type="entry name" value="RNA_pol_sigma70_r3"/>
</dbReference>
<dbReference type="InterPro" id="IPR007630">
    <property type="entry name" value="RNA_pol_sigma70_r4"/>
</dbReference>
<evidence type="ECO:0000259" key="8">
    <source>
        <dbReference type="Pfam" id="PF04545"/>
    </source>
</evidence>
<sequence length="265" mass="29424">MTSAHTATQPATRLPRAERAARTEDLLERLRAADGDALREDLHRELVLVNRGVAEAVARRYRGRGLADDDLVQVAYVGLVKAVARFDLDRGHDLLTFAVPTIRGELTRHFRDHGWMVRPPRRIQELQGRLGRTLEELGQSLGREPTEDELVAALGTTREEYDEASRAWGSFTPSSLDQPVGDEGTSALGDLLPDEAGEDPLAASDARVALAPIVRSLGERDQRIVYLRFFEDRSQAEIGEDIGVSQVQVSRLIGRILDRMRAELS</sequence>
<feature type="compositionally biased region" description="Polar residues" evidence="5">
    <location>
        <begin position="1"/>
        <end position="11"/>
    </location>
</feature>
<keyword evidence="3" id="KW-0238">DNA-binding</keyword>
<evidence type="ECO:0000259" key="7">
    <source>
        <dbReference type="Pfam" id="PF04542"/>
    </source>
</evidence>
<dbReference type="InterPro" id="IPR007627">
    <property type="entry name" value="RNA_pol_sigma70_r2"/>
</dbReference>
<dbReference type="InterPro" id="IPR013325">
    <property type="entry name" value="RNA_pol_sigma_r2"/>
</dbReference>
<dbReference type="NCBIfam" id="TIGR02937">
    <property type="entry name" value="sigma70-ECF"/>
    <property type="match status" value="1"/>
</dbReference>
<evidence type="ECO:0000313" key="9">
    <source>
        <dbReference type="EMBL" id="MBC2962037.1"/>
    </source>
</evidence>
<dbReference type="RefSeq" id="WP_186347230.1">
    <property type="nucleotide sequence ID" value="NZ_BMMR01000007.1"/>
</dbReference>
<dbReference type="SUPFAM" id="SSF88659">
    <property type="entry name" value="Sigma3 and sigma4 domains of RNA polymerase sigma factors"/>
    <property type="match status" value="2"/>
</dbReference>
<gene>
    <name evidence="9" type="ORF">H7344_17215</name>
</gene>
<dbReference type="PRINTS" id="PR00046">
    <property type="entry name" value="SIGMA70FCT"/>
</dbReference>
<evidence type="ECO:0000256" key="3">
    <source>
        <dbReference type="ARBA" id="ARBA00023125"/>
    </source>
</evidence>
<evidence type="ECO:0000313" key="10">
    <source>
        <dbReference type="Proteomes" id="UP000604001"/>
    </source>
</evidence>
<feature type="region of interest" description="Disordered" evidence="5">
    <location>
        <begin position="170"/>
        <end position="198"/>
    </location>
</feature>